<dbReference type="PANTHER" id="PTHR42648:SF31">
    <property type="entry name" value="RNA-DIRECTED DNA POLYMERASE"/>
    <property type="match status" value="1"/>
</dbReference>
<evidence type="ECO:0000259" key="2">
    <source>
        <dbReference type="PROSITE" id="PS50994"/>
    </source>
</evidence>
<keyword evidence="4" id="KW-1185">Reference proteome</keyword>
<evidence type="ECO:0000313" key="4">
    <source>
        <dbReference type="Proteomes" id="UP001151760"/>
    </source>
</evidence>
<evidence type="ECO:0000256" key="1">
    <source>
        <dbReference type="SAM" id="MobiDB-lite"/>
    </source>
</evidence>
<proteinExistence type="predicted"/>
<dbReference type="InterPro" id="IPR039537">
    <property type="entry name" value="Retrotran_Ty1/copia-like"/>
</dbReference>
<accession>A0ABQ4YF60</accession>
<protein>
    <submittedName>
        <fullName evidence="3">Ribonuclease H-like domain-containing protein</fullName>
    </submittedName>
</protein>
<reference evidence="3" key="1">
    <citation type="journal article" date="2022" name="Int. J. Mol. Sci.">
        <title>Draft Genome of Tanacetum Coccineum: Genomic Comparison of Closely Related Tanacetum-Family Plants.</title>
        <authorList>
            <person name="Yamashiro T."/>
            <person name="Shiraishi A."/>
            <person name="Nakayama K."/>
            <person name="Satake H."/>
        </authorList>
    </citation>
    <scope>NUCLEOTIDE SEQUENCE</scope>
</reference>
<name>A0ABQ4YF60_9ASTR</name>
<gene>
    <name evidence="3" type="ORF">Tco_0725373</name>
</gene>
<dbReference type="EMBL" id="BQNB010010307">
    <property type="protein sequence ID" value="GJS75492.1"/>
    <property type="molecule type" value="Genomic_DNA"/>
</dbReference>
<dbReference type="PROSITE" id="PS50994">
    <property type="entry name" value="INTEGRASE"/>
    <property type="match status" value="1"/>
</dbReference>
<dbReference type="PANTHER" id="PTHR42648">
    <property type="entry name" value="TRANSPOSASE, PUTATIVE-RELATED"/>
    <property type="match status" value="1"/>
</dbReference>
<feature type="region of interest" description="Disordered" evidence="1">
    <location>
        <begin position="260"/>
        <end position="281"/>
    </location>
</feature>
<feature type="compositionally biased region" description="Polar residues" evidence="1">
    <location>
        <begin position="272"/>
        <end position="281"/>
    </location>
</feature>
<sequence length="354" mass="40085">MDDVYQPIRSNFLPRDPLHDLKDAFATIFREESIIFREVSHRVHTCNVFDKHQPNAFVINFNNNFQRRSINNNNNSRCPNLNFIYVGHHIGTVAKLTAIGSLRLTDSVVYNGKPSSGICNSAFVCYVSKQLWHCRLGHPVDQVLSVIGNKLCFNKHDHISPCNICHKAEHTRGLFPLSDHKSRCFGELVHFDVRGPYKFVSNNGYKYFLTIVDDYSRPEWVYLLKYKSEVPEYIESLIELVITQSGLKAKMIKSDNGINTHGSERAYDEKGGTSNEDGNALTSDDYVQTVENEECVRYVGCDPTVLGDPHGSHPIEETKMTRDDIFLALGVCESSYEVSCISNPNIISVMIIIA</sequence>
<feature type="domain" description="Integrase catalytic" evidence="2">
    <location>
        <begin position="172"/>
        <end position="354"/>
    </location>
</feature>
<feature type="compositionally biased region" description="Basic and acidic residues" evidence="1">
    <location>
        <begin position="262"/>
        <end position="271"/>
    </location>
</feature>
<reference evidence="3" key="2">
    <citation type="submission" date="2022-01" db="EMBL/GenBank/DDBJ databases">
        <authorList>
            <person name="Yamashiro T."/>
            <person name="Shiraishi A."/>
            <person name="Satake H."/>
            <person name="Nakayama K."/>
        </authorList>
    </citation>
    <scope>NUCLEOTIDE SEQUENCE</scope>
</reference>
<dbReference type="Proteomes" id="UP001151760">
    <property type="component" value="Unassembled WGS sequence"/>
</dbReference>
<evidence type="ECO:0000313" key="3">
    <source>
        <dbReference type="EMBL" id="GJS75492.1"/>
    </source>
</evidence>
<organism evidence="3 4">
    <name type="scientific">Tanacetum coccineum</name>
    <dbReference type="NCBI Taxonomy" id="301880"/>
    <lineage>
        <taxon>Eukaryota</taxon>
        <taxon>Viridiplantae</taxon>
        <taxon>Streptophyta</taxon>
        <taxon>Embryophyta</taxon>
        <taxon>Tracheophyta</taxon>
        <taxon>Spermatophyta</taxon>
        <taxon>Magnoliopsida</taxon>
        <taxon>eudicotyledons</taxon>
        <taxon>Gunneridae</taxon>
        <taxon>Pentapetalae</taxon>
        <taxon>asterids</taxon>
        <taxon>campanulids</taxon>
        <taxon>Asterales</taxon>
        <taxon>Asteraceae</taxon>
        <taxon>Asteroideae</taxon>
        <taxon>Anthemideae</taxon>
        <taxon>Anthemidinae</taxon>
        <taxon>Tanacetum</taxon>
    </lineage>
</organism>
<dbReference type="InterPro" id="IPR012337">
    <property type="entry name" value="RNaseH-like_sf"/>
</dbReference>
<dbReference type="SUPFAM" id="SSF53098">
    <property type="entry name" value="Ribonuclease H-like"/>
    <property type="match status" value="1"/>
</dbReference>
<comment type="caution">
    <text evidence="3">The sequence shown here is derived from an EMBL/GenBank/DDBJ whole genome shotgun (WGS) entry which is preliminary data.</text>
</comment>
<dbReference type="InterPro" id="IPR001584">
    <property type="entry name" value="Integrase_cat-core"/>
</dbReference>
<dbReference type="Gene3D" id="3.30.420.10">
    <property type="entry name" value="Ribonuclease H-like superfamily/Ribonuclease H"/>
    <property type="match status" value="1"/>
</dbReference>
<dbReference type="InterPro" id="IPR036397">
    <property type="entry name" value="RNaseH_sf"/>
</dbReference>